<evidence type="ECO:0000313" key="1">
    <source>
        <dbReference type="EMBL" id="MBB4858408.1"/>
    </source>
</evidence>
<dbReference type="EMBL" id="JACHLR010000005">
    <property type="protein sequence ID" value="MBB4858408.1"/>
    <property type="molecule type" value="Genomic_DNA"/>
</dbReference>
<dbReference type="RefSeq" id="WP_184244022.1">
    <property type="nucleotide sequence ID" value="NZ_JACHLR010000005.1"/>
</dbReference>
<evidence type="ECO:0000313" key="2">
    <source>
        <dbReference type="Proteomes" id="UP000555448"/>
    </source>
</evidence>
<protein>
    <submittedName>
        <fullName evidence="1">Uncharacterized protein</fullName>
    </submittedName>
</protein>
<name>A0A7W7KA90_9SPHN</name>
<gene>
    <name evidence="1" type="ORF">HNO88_001727</name>
</gene>
<reference evidence="1 2" key="1">
    <citation type="submission" date="2020-08" db="EMBL/GenBank/DDBJ databases">
        <title>Functional genomics of gut bacteria from endangered species of beetles.</title>
        <authorList>
            <person name="Carlos-Shanley C."/>
        </authorList>
    </citation>
    <scope>NUCLEOTIDE SEQUENCE [LARGE SCALE GENOMIC DNA]</scope>
    <source>
        <strain evidence="1 2">S00245</strain>
    </source>
</reference>
<dbReference type="Proteomes" id="UP000555448">
    <property type="component" value="Unassembled WGS sequence"/>
</dbReference>
<sequence length="78" mass="8926">MTDNAVLTRRREIAIEHVLFKLIEYIEQRQPGLLDFVEGSLDHLGDNARDETKDDEAVRDIARRLIAGARHEIGSSIR</sequence>
<proteinExistence type="predicted"/>
<dbReference type="AlphaFoldDB" id="A0A7W7KA90"/>
<comment type="caution">
    <text evidence="1">The sequence shown here is derived from an EMBL/GenBank/DDBJ whole genome shotgun (WGS) entry which is preliminary data.</text>
</comment>
<organism evidence="1 2">
    <name type="scientific">Novosphingobium chloroacetimidivorans</name>
    <dbReference type="NCBI Taxonomy" id="1428314"/>
    <lineage>
        <taxon>Bacteria</taxon>
        <taxon>Pseudomonadati</taxon>
        <taxon>Pseudomonadota</taxon>
        <taxon>Alphaproteobacteria</taxon>
        <taxon>Sphingomonadales</taxon>
        <taxon>Sphingomonadaceae</taxon>
        <taxon>Novosphingobium</taxon>
    </lineage>
</organism>
<keyword evidence="2" id="KW-1185">Reference proteome</keyword>
<accession>A0A7W7KA90</accession>